<evidence type="ECO:0000256" key="3">
    <source>
        <dbReference type="ARBA" id="ARBA00023004"/>
    </source>
</evidence>
<feature type="domain" description="4Fe-4S ferredoxin-type" evidence="5">
    <location>
        <begin position="216"/>
        <end position="246"/>
    </location>
</feature>
<gene>
    <name evidence="6" type="ORF">HMPREF1218_0667</name>
</gene>
<reference evidence="6 7" key="1">
    <citation type="submission" date="2013-08" db="EMBL/GenBank/DDBJ databases">
        <authorList>
            <person name="Durkin A.S."/>
            <person name="Haft D.R."/>
            <person name="McCorrison J."/>
            <person name="Torralba M."/>
            <person name="Gillis M."/>
            <person name="Haft D.H."/>
            <person name="Methe B."/>
            <person name="Sutton G."/>
            <person name="Nelson K.E."/>
        </authorList>
    </citation>
    <scope>NUCLEOTIDE SEQUENCE [LARGE SCALE GENOMIC DNA]</scope>
    <source>
        <strain evidence="6 7">F0068</strain>
    </source>
</reference>
<dbReference type="PANTHER" id="PTHR43122">
    <property type="entry name" value="FERREDOXIN SUBUNIT OF PYRUVATE:FLAVODOXIN OXIDOREDUCTASE-RELATED"/>
    <property type="match status" value="1"/>
</dbReference>
<evidence type="ECO:0000259" key="5">
    <source>
        <dbReference type="PROSITE" id="PS51379"/>
    </source>
</evidence>
<keyword evidence="7" id="KW-1185">Reference proteome</keyword>
<evidence type="ECO:0000256" key="1">
    <source>
        <dbReference type="ARBA" id="ARBA00001917"/>
    </source>
</evidence>
<dbReference type="InterPro" id="IPR017900">
    <property type="entry name" value="4Fe4S_Fe_S_CS"/>
</dbReference>
<dbReference type="GO" id="GO:0051536">
    <property type="term" value="F:iron-sulfur cluster binding"/>
    <property type="evidence" value="ECO:0007669"/>
    <property type="project" value="UniProtKB-KW"/>
</dbReference>
<dbReference type="GO" id="GO:0010181">
    <property type="term" value="F:FMN binding"/>
    <property type="evidence" value="ECO:0007669"/>
    <property type="project" value="InterPro"/>
</dbReference>
<keyword evidence="2" id="KW-0479">Metal-binding</keyword>
<accession>U2L2U9</accession>
<dbReference type="NCBIfam" id="NF038196">
    <property type="entry name" value="ferrodoxin_EFR1"/>
    <property type="match status" value="1"/>
</dbReference>
<dbReference type="InterPro" id="IPR017896">
    <property type="entry name" value="4Fe4S_Fe-S-bd"/>
</dbReference>
<sequence length="261" mass="30213">MVFYFSGTGNTQWAAEELARTIGETLINISETQNGESKFRPEHNERIGFCFPVHGWRPPVNVRRFIEKLRIEKSERHYCYAICTAGDTVGETMDYLQNDLQKSGLQLDAAWSLIMPESYVGLPFMDVDTPAKEQEKKEQAARDLQKIIPHIINRDREIFRLTRGHWPRINSRLIGSFFLNHLITDKYFRVESKRCVKCGICADVCPTDNIAGGLGQKPAWKHTGNCLTCFSCYHHCPHHAIEFGRMTKNKGQYWFNRRAIR</sequence>
<dbReference type="InterPro" id="IPR029039">
    <property type="entry name" value="Flavoprotein-like_sf"/>
</dbReference>
<dbReference type="EMBL" id="AWET01000045">
    <property type="protein sequence ID" value="ERJ98862.1"/>
    <property type="molecule type" value="Genomic_DNA"/>
</dbReference>
<dbReference type="PANTHER" id="PTHR43122:SF2">
    <property type="entry name" value="FERREDOXIN SUBUNIT OF PYRUVATE:FLAVODOXIN OXIDOREDUCTASE"/>
    <property type="match status" value="1"/>
</dbReference>
<protein>
    <submittedName>
        <fullName evidence="6">4Fe-4S dicluster domain protein</fullName>
    </submittedName>
</protein>
<dbReference type="InterPro" id="IPR001226">
    <property type="entry name" value="Flavodoxin_CS"/>
</dbReference>
<dbReference type="PATRIC" id="fig|1081904.3.peg.2098"/>
<dbReference type="PROSITE" id="PS00198">
    <property type="entry name" value="4FE4S_FER_1"/>
    <property type="match status" value="2"/>
</dbReference>
<dbReference type="InterPro" id="IPR047964">
    <property type="entry name" value="EFR1-like"/>
</dbReference>
<dbReference type="GO" id="GO:0009055">
    <property type="term" value="F:electron transfer activity"/>
    <property type="evidence" value="ECO:0007669"/>
    <property type="project" value="InterPro"/>
</dbReference>
<evidence type="ECO:0000256" key="4">
    <source>
        <dbReference type="ARBA" id="ARBA00023014"/>
    </source>
</evidence>
<organism evidence="6 7">
    <name type="scientific">Hoylesella pleuritidis F0068</name>
    <dbReference type="NCBI Taxonomy" id="1081904"/>
    <lineage>
        <taxon>Bacteria</taxon>
        <taxon>Pseudomonadati</taxon>
        <taxon>Bacteroidota</taxon>
        <taxon>Bacteroidia</taxon>
        <taxon>Bacteroidales</taxon>
        <taxon>Prevotellaceae</taxon>
        <taxon>Hoylesella</taxon>
    </lineage>
</organism>
<keyword evidence="4" id="KW-0411">Iron-sulfur</keyword>
<feature type="domain" description="4Fe-4S ferredoxin-type" evidence="5">
    <location>
        <begin position="186"/>
        <end position="215"/>
    </location>
</feature>
<dbReference type="PROSITE" id="PS51379">
    <property type="entry name" value="4FE4S_FER_2"/>
    <property type="match status" value="2"/>
</dbReference>
<dbReference type="RefSeq" id="WP_021584725.1">
    <property type="nucleotide sequence ID" value="NZ_AWET01000045.1"/>
</dbReference>
<keyword evidence="3" id="KW-0408">Iron</keyword>
<dbReference type="Gene3D" id="3.30.70.20">
    <property type="match status" value="1"/>
</dbReference>
<dbReference type="InterPro" id="IPR026816">
    <property type="entry name" value="Flavodoxin_dom"/>
</dbReference>
<dbReference type="SUPFAM" id="SSF52218">
    <property type="entry name" value="Flavoproteins"/>
    <property type="match status" value="1"/>
</dbReference>
<comment type="cofactor">
    <cofactor evidence="1">
        <name>FMN</name>
        <dbReference type="ChEBI" id="CHEBI:58210"/>
    </cofactor>
</comment>
<proteinExistence type="predicted"/>
<dbReference type="GO" id="GO:0046872">
    <property type="term" value="F:metal ion binding"/>
    <property type="evidence" value="ECO:0007669"/>
    <property type="project" value="UniProtKB-KW"/>
</dbReference>
<evidence type="ECO:0000313" key="6">
    <source>
        <dbReference type="EMBL" id="ERJ98862.1"/>
    </source>
</evidence>
<dbReference type="AlphaFoldDB" id="U2L2U9"/>
<name>U2L2U9_9BACT</name>
<evidence type="ECO:0000256" key="2">
    <source>
        <dbReference type="ARBA" id="ARBA00022723"/>
    </source>
</evidence>
<dbReference type="Gene3D" id="3.40.50.360">
    <property type="match status" value="1"/>
</dbReference>
<dbReference type="Proteomes" id="UP000016600">
    <property type="component" value="Unassembled WGS sequence"/>
</dbReference>
<comment type="caution">
    <text evidence="6">The sequence shown here is derived from an EMBL/GenBank/DDBJ whole genome shotgun (WGS) entry which is preliminary data.</text>
</comment>
<dbReference type="Pfam" id="PF13237">
    <property type="entry name" value="Fer4_10"/>
    <property type="match status" value="1"/>
</dbReference>
<dbReference type="SUPFAM" id="SSF54862">
    <property type="entry name" value="4Fe-4S ferredoxins"/>
    <property type="match status" value="1"/>
</dbReference>
<evidence type="ECO:0000313" key="7">
    <source>
        <dbReference type="Proteomes" id="UP000016600"/>
    </source>
</evidence>
<dbReference type="PROSITE" id="PS00201">
    <property type="entry name" value="FLAVODOXIN"/>
    <property type="match status" value="1"/>
</dbReference>
<dbReference type="Pfam" id="PF12724">
    <property type="entry name" value="Flavodoxin_5"/>
    <property type="match status" value="1"/>
</dbReference>